<feature type="non-terminal residue" evidence="1">
    <location>
        <position position="168"/>
    </location>
</feature>
<reference evidence="1" key="1">
    <citation type="submission" date="2022-07" db="EMBL/GenBank/DDBJ databases">
        <title>Phylogenomic reconstructions and comparative analyses of Kickxellomycotina fungi.</title>
        <authorList>
            <person name="Reynolds N.K."/>
            <person name="Stajich J.E."/>
            <person name="Barry K."/>
            <person name="Grigoriev I.V."/>
            <person name="Crous P."/>
            <person name="Smith M.E."/>
        </authorList>
    </citation>
    <scope>NUCLEOTIDE SEQUENCE</scope>
    <source>
        <strain evidence="1">NRRL 5244</strain>
    </source>
</reference>
<keyword evidence="2" id="KW-1185">Reference proteome</keyword>
<evidence type="ECO:0000313" key="1">
    <source>
        <dbReference type="EMBL" id="KAJ1936355.1"/>
    </source>
</evidence>
<accession>A0ACC1J3W6</accession>
<sequence length="168" mass="18903">MPPPPTRQNKLATKLAKGVEQSRQPSKRKRAYIDEDDEDDVEVSWGEPIGNVSTGTVTRRATRHNGLSNKQHYRSVIVNQHTYEIGQAIKVRGTGDDPFLAIIFKLFESEVGQKQMMVRWLLRPAEVILKDQVKAIKNEVFYSNADDLVEPDVILAPLEVGSSTGQYV</sequence>
<proteinExistence type="predicted"/>
<protein>
    <submittedName>
        <fullName evidence="1">Uncharacterized protein</fullName>
    </submittedName>
</protein>
<dbReference type="Proteomes" id="UP001150603">
    <property type="component" value="Unassembled WGS sequence"/>
</dbReference>
<evidence type="ECO:0000313" key="2">
    <source>
        <dbReference type="Proteomes" id="UP001150603"/>
    </source>
</evidence>
<name>A0ACC1J3W6_9FUNG</name>
<comment type="caution">
    <text evidence="1">The sequence shown here is derived from an EMBL/GenBank/DDBJ whole genome shotgun (WGS) entry which is preliminary data.</text>
</comment>
<organism evidence="1 2">
    <name type="scientific">Linderina macrospora</name>
    <dbReference type="NCBI Taxonomy" id="4868"/>
    <lineage>
        <taxon>Eukaryota</taxon>
        <taxon>Fungi</taxon>
        <taxon>Fungi incertae sedis</taxon>
        <taxon>Zoopagomycota</taxon>
        <taxon>Kickxellomycotina</taxon>
        <taxon>Kickxellomycetes</taxon>
        <taxon>Kickxellales</taxon>
        <taxon>Kickxellaceae</taxon>
        <taxon>Linderina</taxon>
    </lineage>
</organism>
<dbReference type="EMBL" id="JANBPW010003911">
    <property type="protein sequence ID" value="KAJ1936355.1"/>
    <property type="molecule type" value="Genomic_DNA"/>
</dbReference>
<gene>
    <name evidence="1" type="ORF">FBU59_005079</name>
</gene>